<evidence type="ECO:0000256" key="2">
    <source>
        <dbReference type="ARBA" id="ARBA00022692"/>
    </source>
</evidence>
<dbReference type="Pfam" id="PF03168">
    <property type="entry name" value="LEA_2"/>
    <property type="match status" value="1"/>
</dbReference>
<dbReference type="PANTHER" id="PTHR31234">
    <property type="entry name" value="LATE EMBRYOGENESIS ABUNDANT (LEA) HYDROXYPROLINE-RICH GLYCOPROTEIN FAMILY"/>
    <property type="match status" value="1"/>
</dbReference>
<accession>A0A2N9HK25</accession>
<dbReference type="EMBL" id="OIVN01003635">
    <property type="protein sequence ID" value="SPD12562.1"/>
    <property type="molecule type" value="Genomic_DNA"/>
</dbReference>
<evidence type="ECO:0000313" key="8">
    <source>
        <dbReference type="EMBL" id="SPD12562.1"/>
    </source>
</evidence>
<dbReference type="AlphaFoldDB" id="A0A2N9HK25"/>
<dbReference type="GO" id="GO:0005886">
    <property type="term" value="C:plasma membrane"/>
    <property type="evidence" value="ECO:0007669"/>
    <property type="project" value="TreeGrafter"/>
</dbReference>
<reference evidence="8" key="1">
    <citation type="submission" date="2018-02" db="EMBL/GenBank/DDBJ databases">
        <authorList>
            <person name="Cohen D.B."/>
            <person name="Kent A.D."/>
        </authorList>
    </citation>
    <scope>NUCLEOTIDE SEQUENCE</scope>
</reference>
<keyword evidence="4 6" id="KW-0472">Membrane</keyword>
<dbReference type="GO" id="GO:0098542">
    <property type="term" value="P:defense response to other organism"/>
    <property type="evidence" value="ECO:0007669"/>
    <property type="project" value="InterPro"/>
</dbReference>
<evidence type="ECO:0000256" key="6">
    <source>
        <dbReference type="SAM" id="Phobius"/>
    </source>
</evidence>
<comment type="subcellular location">
    <subcellularLocation>
        <location evidence="1">Membrane</location>
        <topology evidence="1">Single-pass membrane protein</topology>
    </subcellularLocation>
</comment>
<evidence type="ECO:0000256" key="1">
    <source>
        <dbReference type="ARBA" id="ARBA00004167"/>
    </source>
</evidence>
<sequence>MEEGQVSQAKGDDTDDKSPLSPSLFLSLSSPSNIRSDTYVIQIPKDQIYRIPPPENAVIAERYRQKPDEKKFFSPSKSCILIIGGILIVLALIIALTLVTLSIIFIPKAPTFSIARVQVNNPQNSTHKSSQSPGYTISLKAKNPNEEMGINYNGNGDVTLSFKGKKIATGKFPTLYQDEKGYKMIKFSLAGTKATLPKEIAKSLKDKKSKVPVSLALNAKIRVKVNLGMIKTWVKDANVACQFKVSTLGSGIRILSQECQSQES</sequence>
<keyword evidence="2 6" id="KW-0812">Transmembrane</keyword>
<feature type="domain" description="Late embryogenesis abundant protein LEA-2 subgroup" evidence="7">
    <location>
        <begin position="139"/>
        <end position="233"/>
    </location>
</feature>
<dbReference type="InterPro" id="IPR004864">
    <property type="entry name" value="LEA_2"/>
</dbReference>
<evidence type="ECO:0000256" key="3">
    <source>
        <dbReference type="ARBA" id="ARBA00022989"/>
    </source>
</evidence>
<evidence type="ECO:0000256" key="5">
    <source>
        <dbReference type="SAM" id="MobiDB-lite"/>
    </source>
</evidence>
<dbReference type="InterPro" id="IPR044839">
    <property type="entry name" value="NDR1-like"/>
</dbReference>
<proteinExistence type="predicted"/>
<feature type="region of interest" description="Disordered" evidence="5">
    <location>
        <begin position="1"/>
        <end position="24"/>
    </location>
</feature>
<keyword evidence="3 6" id="KW-1133">Transmembrane helix</keyword>
<name>A0A2N9HK25_FAGSY</name>
<dbReference type="PANTHER" id="PTHR31234:SF68">
    <property type="entry name" value="EXPRESSED PROTEIN"/>
    <property type="match status" value="1"/>
</dbReference>
<evidence type="ECO:0000259" key="7">
    <source>
        <dbReference type="Pfam" id="PF03168"/>
    </source>
</evidence>
<gene>
    <name evidence="8" type="ORF">FSB_LOCUS40444</name>
</gene>
<protein>
    <recommendedName>
        <fullName evidence="7">Late embryogenesis abundant protein LEA-2 subgroup domain-containing protein</fullName>
    </recommendedName>
</protein>
<evidence type="ECO:0000256" key="4">
    <source>
        <dbReference type="ARBA" id="ARBA00023136"/>
    </source>
</evidence>
<feature type="transmembrane region" description="Helical" evidence="6">
    <location>
        <begin position="80"/>
        <end position="106"/>
    </location>
</feature>
<organism evidence="8">
    <name type="scientific">Fagus sylvatica</name>
    <name type="common">Beechnut</name>
    <dbReference type="NCBI Taxonomy" id="28930"/>
    <lineage>
        <taxon>Eukaryota</taxon>
        <taxon>Viridiplantae</taxon>
        <taxon>Streptophyta</taxon>
        <taxon>Embryophyta</taxon>
        <taxon>Tracheophyta</taxon>
        <taxon>Spermatophyta</taxon>
        <taxon>Magnoliopsida</taxon>
        <taxon>eudicotyledons</taxon>
        <taxon>Gunneridae</taxon>
        <taxon>Pentapetalae</taxon>
        <taxon>rosids</taxon>
        <taxon>fabids</taxon>
        <taxon>Fagales</taxon>
        <taxon>Fagaceae</taxon>
        <taxon>Fagus</taxon>
    </lineage>
</organism>